<evidence type="ECO:0000313" key="2">
    <source>
        <dbReference type="EMBL" id="EKU80836.1"/>
    </source>
</evidence>
<feature type="signal peptide" evidence="1">
    <location>
        <begin position="1"/>
        <end position="22"/>
    </location>
</feature>
<evidence type="ECO:0000256" key="1">
    <source>
        <dbReference type="SAM" id="SignalP"/>
    </source>
</evidence>
<dbReference type="OrthoDB" id="88276at2"/>
<sequence>MKPHSKLKRRRFLAFMSLAFSAKTTFSQTTDRDASDAWMEALFLQYAEDPTEKVNKKNPSGVLKVARFADPTYYTTSVIGWTPTAQHSTAYKQVRVPIGFVTDFASIPAIFWPRLRPDGLYAYAAVLHDYLYWEQYLTREQSDKIFRLCMEAFKVNTMDAGAIYTAVRKFGKRAWNDNARRKAKGEKRILIKTPDDPRITWNEWRKIPANFR</sequence>
<keyword evidence="1" id="KW-0732">Signal</keyword>
<dbReference type="eggNOG" id="ENOG5030VX5">
    <property type="taxonomic scope" value="Bacteria"/>
</dbReference>
<dbReference type="Proteomes" id="UP000009874">
    <property type="component" value="Unassembled WGS sequence"/>
</dbReference>
<comment type="caution">
    <text evidence="2">The sequence shown here is derived from an EMBL/GenBank/DDBJ whole genome shotgun (WGS) entry which is preliminary data.</text>
</comment>
<evidence type="ECO:0000313" key="3">
    <source>
        <dbReference type="Proteomes" id="UP000009874"/>
    </source>
</evidence>
<organism evidence="2 3">
    <name type="scientific">Massilia timonae CCUG 45783</name>
    <dbReference type="NCBI Taxonomy" id="883126"/>
    <lineage>
        <taxon>Bacteria</taxon>
        <taxon>Pseudomonadati</taxon>
        <taxon>Pseudomonadota</taxon>
        <taxon>Betaproteobacteria</taxon>
        <taxon>Burkholderiales</taxon>
        <taxon>Oxalobacteraceae</taxon>
        <taxon>Telluria group</taxon>
        <taxon>Massilia</taxon>
    </lineage>
</organism>
<dbReference type="AlphaFoldDB" id="K9DC60"/>
<accession>K9DC60</accession>
<gene>
    <name evidence="2" type="ORF">HMPREF9710_04003</name>
</gene>
<evidence type="ECO:0008006" key="4">
    <source>
        <dbReference type="Google" id="ProtNLM"/>
    </source>
</evidence>
<reference evidence="2 3" key="1">
    <citation type="submission" date="2012-09" db="EMBL/GenBank/DDBJ databases">
        <title>The Genome Sequence of Massilia timonae CCUG 45783.</title>
        <authorList>
            <consortium name="The Broad Institute Genome Sequencing Platform"/>
            <person name="Earl A."/>
            <person name="Ward D."/>
            <person name="Feldgarden M."/>
            <person name="Gevers D."/>
            <person name="Huys G."/>
            <person name="Walker B."/>
            <person name="Young S.K."/>
            <person name="Zeng Q."/>
            <person name="Gargeya S."/>
            <person name="Fitzgerald M."/>
            <person name="Haas B."/>
            <person name="Abouelleil A."/>
            <person name="Alvarado L."/>
            <person name="Arachchi H.M."/>
            <person name="Berlin A.M."/>
            <person name="Chapman S.B."/>
            <person name="Goldberg J."/>
            <person name="Griggs A."/>
            <person name="Gujja S."/>
            <person name="Hansen M."/>
            <person name="Howarth C."/>
            <person name="Imamovic A."/>
            <person name="Larimer J."/>
            <person name="McCowen C."/>
            <person name="Montmayeur A."/>
            <person name="Murphy C."/>
            <person name="Neiman D."/>
            <person name="Pearson M."/>
            <person name="Priest M."/>
            <person name="Roberts A."/>
            <person name="Saif S."/>
            <person name="Shea T."/>
            <person name="Sisk P."/>
            <person name="Sykes S."/>
            <person name="Wortman J."/>
            <person name="Nusbaum C."/>
            <person name="Birren B."/>
        </authorList>
    </citation>
    <scope>NUCLEOTIDE SEQUENCE [LARGE SCALE GENOMIC DNA]</scope>
    <source>
        <strain evidence="2 3">CCUG 45783</strain>
    </source>
</reference>
<proteinExistence type="predicted"/>
<dbReference type="RefSeq" id="WP_005669397.1">
    <property type="nucleotide sequence ID" value="NZ_JH992924.1"/>
</dbReference>
<keyword evidence="3" id="KW-1185">Reference proteome</keyword>
<dbReference type="HOGENOM" id="CLU_1298545_0_0_4"/>
<name>K9DC60_9BURK</name>
<feature type="chain" id="PRO_5003928090" description="DUF1353 domain-containing protein" evidence="1">
    <location>
        <begin position="23"/>
        <end position="212"/>
    </location>
</feature>
<dbReference type="InterPro" id="IPR010767">
    <property type="entry name" value="Phage_CGC-2007_Cje0229"/>
</dbReference>
<dbReference type="EMBL" id="AGZI01000049">
    <property type="protein sequence ID" value="EKU80836.1"/>
    <property type="molecule type" value="Genomic_DNA"/>
</dbReference>
<protein>
    <recommendedName>
        <fullName evidence="4">DUF1353 domain-containing protein</fullName>
    </recommendedName>
</protein>
<dbReference type="Pfam" id="PF07087">
    <property type="entry name" value="DUF1353"/>
    <property type="match status" value="1"/>
</dbReference>